<evidence type="ECO:0000259" key="2">
    <source>
        <dbReference type="PROSITE" id="PS50937"/>
    </source>
</evidence>
<dbReference type="InterPro" id="IPR000551">
    <property type="entry name" value="MerR-type_HTH_dom"/>
</dbReference>
<dbReference type="RefSeq" id="WP_097152037.1">
    <property type="nucleotide sequence ID" value="NZ_OBEL01000001.1"/>
</dbReference>
<dbReference type="PANTHER" id="PTHR30204:SF92">
    <property type="entry name" value="HTH-TYPE TRANSCRIPTIONAL REGULATOR ZNTR"/>
    <property type="match status" value="1"/>
</dbReference>
<dbReference type="AlphaFoldDB" id="A0A285NE95"/>
<evidence type="ECO:0000256" key="1">
    <source>
        <dbReference type="ARBA" id="ARBA00023125"/>
    </source>
</evidence>
<dbReference type="EMBL" id="OBEL01000001">
    <property type="protein sequence ID" value="SNZ07223.1"/>
    <property type="molecule type" value="Genomic_DNA"/>
</dbReference>
<protein>
    <submittedName>
        <fullName evidence="3">DNA-binding transcriptional regulator, MerR family</fullName>
    </submittedName>
</protein>
<feature type="domain" description="HTH merR-type" evidence="2">
    <location>
        <begin position="1"/>
        <end position="70"/>
    </location>
</feature>
<dbReference type="InterPro" id="IPR047057">
    <property type="entry name" value="MerR_fam"/>
</dbReference>
<dbReference type="CDD" id="cd04785">
    <property type="entry name" value="HTH_CadR-PbrR-like"/>
    <property type="match status" value="1"/>
</dbReference>
<accession>A0A285NE95</accession>
<dbReference type="Proteomes" id="UP000219439">
    <property type="component" value="Unassembled WGS sequence"/>
</dbReference>
<evidence type="ECO:0000313" key="3">
    <source>
        <dbReference type="EMBL" id="SNZ07223.1"/>
    </source>
</evidence>
<evidence type="ECO:0000313" key="4">
    <source>
        <dbReference type="Proteomes" id="UP000219439"/>
    </source>
</evidence>
<dbReference type="OrthoDB" id="9802944at2"/>
<dbReference type="SUPFAM" id="SSF46955">
    <property type="entry name" value="Putative DNA-binding domain"/>
    <property type="match status" value="1"/>
</dbReference>
<dbReference type="Gene3D" id="1.10.1660.10">
    <property type="match status" value="1"/>
</dbReference>
<dbReference type="InterPro" id="IPR009061">
    <property type="entry name" value="DNA-bd_dom_put_sf"/>
</dbReference>
<proteinExistence type="predicted"/>
<keyword evidence="4" id="KW-1185">Reference proteome</keyword>
<dbReference type="PRINTS" id="PR00040">
    <property type="entry name" value="HTHMERR"/>
</dbReference>
<keyword evidence="1 3" id="KW-0238">DNA-binding</keyword>
<dbReference type="SMART" id="SM00422">
    <property type="entry name" value="HTH_MERR"/>
    <property type="match status" value="1"/>
</dbReference>
<sequence>MLTIGDLSRRTGTKVPTIRYYEKIDLLEEPERSDGGQRRYEGSAVERLTFIRHARDMGFGLDAIRALLDLTRYPDASCETADQLAIKQLELVNQHIARLEALKKELESMIGGCNHADVANCRILEVLNNHDECLGEHAKLDKCLDHQG</sequence>
<dbReference type="PANTHER" id="PTHR30204">
    <property type="entry name" value="REDOX-CYCLING DRUG-SENSING TRANSCRIPTIONAL ACTIVATOR SOXR"/>
    <property type="match status" value="1"/>
</dbReference>
<dbReference type="PROSITE" id="PS50937">
    <property type="entry name" value="HTH_MERR_2"/>
    <property type="match status" value="1"/>
</dbReference>
<name>A0A285NE95_9HYPH</name>
<reference evidence="3 4" key="1">
    <citation type="submission" date="2017-09" db="EMBL/GenBank/DDBJ databases">
        <authorList>
            <person name="Ehlers B."/>
            <person name="Leendertz F.H."/>
        </authorList>
    </citation>
    <scope>NUCLEOTIDE SEQUENCE [LARGE SCALE GENOMIC DNA]</scope>
    <source>
        <strain evidence="3 4">DSM 18289</strain>
    </source>
</reference>
<dbReference type="GO" id="GO:0003700">
    <property type="term" value="F:DNA-binding transcription factor activity"/>
    <property type="evidence" value="ECO:0007669"/>
    <property type="project" value="InterPro"/>
</dbReference>
<dbReference type="Pfam" id="PF13411">
    <property type="entry name" value="MerR_1"/>
    <property type="match status" value="1"/>
</dbReference>
<gene>
    <name evidence="3" type="ORF">SAMN06265368_0739</name>
</gene>
<dbReference type="GO" id="GO:0003677">
    <property type="term" value="F:DNA binding"/>
    <property type="evidence" value="ECO:0007669"/>
    <property type="project" value="UniProtKB-KW"/>
</dbReference>
<organism evidence="3 4">
    <name type="scientific">Cohaesibacter gelatinilyticus</name>
    <dbReference type="NCBI Taxonomy" id="372072"/>
    <lineage>
        <taxon>Bacteria</taxon>
        <taxon>Pseudomonadati</taxon>
        <taxon>Pseudomonadota</taxon>
        <taxon>Alphaproteobacteria</taxon>
        <taxon>Hyphomicrobiales</taxon>
        <taxon>Cohaesibacteraceae</taxon>
    </lineage>
</organism>